<sequence length="88" mass="9979">MSRLVWCFFVCKKAKLIIADEAISALDVSIQAQIVNLLKELKITNDLTYLFITHDLSMVKYISDHFVYCHSSEVAGYKDQVKPALALV</sequence>
<dbReference type="InterPro" id="IPR050319">
    <property type="entry name" value="ABC_transp_ATP-bind"/>
</dbReference>
<evidence type="ECO:0000256" key="2">
    <source>
        <dbReference type="ARBA" id="ARBA00005417"/>
    </source>
</evidence>
<proteinExistence type="inferred from homology"/>
<organism evidence="6 7">
    <name type="scientific">Aerococcus urinaeequi</name>
    <dbReference type="NCBI Taxonomy" id="51665"/>
    <lineage>
        <taxon>Bacteria</taxon>
        <taxon>Bacillati</taxon>
        <taxon>Bacillota</taxon>
        <taxon>Bacilli</taxon>
        <taxon>Lactobacillales</taxon>
        <taxon>Aerococcaceae</taxon>
        <taxon>Aerococcus</taxon>
    </lineage>
</organism>
<reference evidence="7" key="2">
    <citation type="submission" date="2016-01" db="EMBL/GenBank/DDBJ databases">
        <title>Six Aerococcus type strain genome sequencing and assembly using PacBio and Illumina Hiseq.</title>
        <authorList>
            <person name="Carkaci D."/>
            <person name="Dargis R."/>
            <person name="Nielsen X.C."/>
            <person name="Skovgaard O."/>
            <person name="Fuursted K."/>
            <person name="Christensen J.J."/>
        </authorList>
    </citation>
    <scope>NUCLEOTIDE SEQUENCE [LARGE SCALE GENOMIC DNA]</scope>
    <source>
        <strain evidence="7">CCUG28094</strain>
    </source>
</reference>
<dbReference type="PANTHER" id="PTHR43776:SF7">
    <property type="entry name" value="D,D-DIPEPTIDE TRANSPORT ATP-BINDING PROTEIN DDPF-RELATED"/>
    <property type="match status" value="1"/>
</dbReference>
<keyword evidence="5" id="KW-0067">ATP-binding</keyword>
<evidence type="ECO:0008006" key="8">
    <source>
        <dbReference type="Google" id="ProtNLM"/>
    </source>
</evidence>
<keyword evidence="3" id="KW-0813">Transport</keyword>
<dbReference type="SUPFAM" id="SSF52540">
    <property type="entry name" value="P-loop containing nucleoside triphosphate hydrolases"/>
    <property type="match status" value="1"/>
</dbReference>
<evidence type="ECO:0000313" key="7">
    <source>
        <dbReference type="Proteomes" id="UP000067698"/>
    </source>
</evidence>
<comment type="similarity">
    <text evidence="2">Belongs to the ABC transporter superfamily.</text>
</comment>
<dbReference type="InterPro" id="IPR027417">
    <property type="entry name" value="P-loop_NTPase"/>
</dbReference>
<comment type="subcellular location">
    <subcellularLocation>
        <location evidence="1">Cell membrane</location>
        <topology evidence="1">Peripheral membrane protein</topology>
    </subcellularLocation>
</comment>
<name>A0AAC8X1B5_9LACT</name>
<evidence type="ECO:0000256" key="4">
    <source>
        <dbReference type="ARBA" id="ARBA00022741"/>
    </source>
</evidence>
<dbReference type="AlphaFoldDB" id="A0AAC8X1B5"/>
<evidence type="ECO:0000256" key="3">
    <source>
        <dbReference type="ARBA" id="ARBA00022448"/>
    </source>
</evidence>
<dbReference type="Proteomes" id="UP000067698">
    <property type="component" value="Chromosome"/>
</dbReference>
<dbReference type="EMBL" id="CP014162">
    <property type="protein sequence ID" value="AMB97857.1"/>
    <property type="molecule type" value="Genomic_DNA"/>
</dbReference>
<evidence type="ECO:0000256" key="5">
    <source>
        <dbReference type="ARBA" id="ARBA00022840"/>
    </source>
</evidence>
<dbReference type="PANTHER" id="PTHR43776">
    <property type="entry name" value="TRANSPORT ATP-BINDING PROTEIN"/>
    <property type="match status" value="1"/>
</dbReference>
<protein>
    <recommendedName>
        <fullName evidence="8">ABC transporter ATP-binding protein</fullName>
    </recommendedName>
</protein>
<dbReference type="GO" id="GO:0005886">
    <property type="term" value="C:plasma membrane"/>
    <property type="evidence" value="ECO:0007669"/>
    <property type="project" value="UniProtKB-SubCell"/>
</dbReference>
<keyword evidence="4" id="KW-0547">Nucleotide-binding</keyword>
<gene>
    <name evidence="6" type="ORF">AWM74_06220</name>
</gene>
<evidence type="ECO:0000256" key="1">
    <source>
        <dbReference type="ARBA" id="ARBA00004202"/>
    </source>
</evidence>
<dbReference type="GO" id="GO:0005524">
    <property type="term" value="F:ATP binding"/>
    <property type="evidence" value="ECO:0007669"/>
    <property type="project" value="UniProtKB-KW"/>
</dbReference>
<accession>A0AAC8X1B5</accession>
<dbReference type="Gene3D" id="3.40.50.300">
    <property type="entry name" value="P-loop containing nucleotide triphosphate hydrolases"/>
    <property type="match status" value="1"/>
</dbReference>
<evidence type="ECO:0000313" key="6">
    <source>
        <dbReference type="EMBL" id="AMB97857.1"/>
    </source>
</evidence>
<reference evidence="6 7" key="1">
    <citation type="journal article" date="2016" name="Genome Announc.">
        <title>Complete Genome Sequences of Aerococcus christensenii CCUG 28831T, Aerococcus sanguinicola CCUG 43001T, Aerococcus urinae CCUG 36881T, Aerococcus urinaeequi CCUG 28094T, Aerococcus urinaehominis CCUG 42038 BT, and Aerococcus viridans CCUG 4311T.</title>
        <authorList>
            <person name="Carkaci D."/>
            <person name="Dargis R."/>
            <person name="Nielsen X.C."/>
            <person name="Skovgaard O."/>
            <person name="Fuursted K."/>
            <person name="Christensen J.J."/>
        </authorList>
    </citation>
    <scope>NUCLEOTIDE SEQUENCE [LARGE SCALE GENOMIC DNA]</scope>
    <source>
        <strain evidence="6 7">CCUG28094</strain>
    </source>
</reference>